<dbReference type="SUPFAM" id="SSF51182">
    <property type="entry name" value="RmlC-like cupins"/>
    <property type="match status" value="1"/>
</dbReference>
<evidence type="ECO:0000259" key="1">
    <source>
        <dbReference type="Pfam" id="PF05726"/>
    </source>
</evidence>
<proteinExistence type="predicted"/>
<dbReference type="AlphaFoldDB" id="A0A645JET0"/>
<dbReference type="InterPro" id="IPR014710">
    <property type="entry name" value="RmlC-like_jellyroll"/>
</dbReference>
<feature type="domain" description="Pirin C-terminal" evidence="1">
    <location>
        <begin position="3"/>
        <end position="58"/>
    </location>
</feature>
<evidence type="ECO:0000313" key="2">
    <source>
        <dbReference type="EMBL" id="MPN61590.1"/>
    </source>
</evidence>
<organism evidence="2">
    <name type="scientific">bioreactor metagenome</name>
    <dbReference type="NCBI Taxonomy" id="1076179"/>
    <lineage>
        <taxon>unclassified sequences</taxon>
        <taxon>metagenomes</taxon>
        <taxon>ecological metagenomes</taxon>
    </lineage>
</organism>
<dbReference type="InterPro" id="IPR008778">
    <property type="entry name" value="Pirin_C_dom"/>
</dbReference>
<dbReference type="InterPro" id="IPR011051">
    <property type="entry name" value="RmlC_Cupin_sf"/>
</dbReference>
<reference evidence="2" key="1">
    <citation type="submission" date="2019-08" db="EMBL/GenBank/DDBJ databases">
        <authorList>
            <person name="Kucharzyk K."/>
            <person name="Murdoch R.W."/>
            <person name="Higgins S."/>
            <person name="Loffler F."/>
        </authorList>
    </citation>
    <scope>NUCLEOTIDE SEQUENCE</scope>
</reference>
<gene>
    <name evidence="2" type="ORF">SDC9_209328</name>
</gene>
<protein>
    <recommendedName>
        <fullName evidence="1">Pirin C-terminal domain-containing protein</fullName>
    </recommendedName>
</protein>
<dbReference type="Pfam" id="PF05726">
    <property type="entry name" value="Pirin_C"/>
    <property type="match status" value="1"/>
</dbReference>
<sequence>MLTDGDEVELAASAGSVLRAIFFAAPPLHEPVAWGGPIVMNTRAELEQAFDELRTGTFIKENGMPKA</sequence>
<comment type="caution">
    <text evidence="2">The sequence shown here is derived from an EMBL/GenBank/DDBJ whole genome shotgun (WGS) entry which is preliminary data.</text>
</comment>
<dbReference type="Gene3D" id="2.60.120.10">
    <property type="entry name" value="Jelly Rolls"/>
    <property type="match status" value="2"/>
</dbReference>
<accession>A0A645JET0</accession>
<dbReference type="EMBL" id="VSSQ01138411">
    <property type="protein sequence ID" value="MPN61590.1"/>
    <property type="molecule type" value="Genomic_DNA"/>
</dbReference>
<name>A0A645JET0_9ZZZZ</name>